<proteinExistence type="predicted"/>
<sequence>MPSPYAPNESPQDIWFEQTIHGGIHIGGIAYGIHILIYFTCTYYLLREKRKGNWRWLAYITLLFALGTLNIAFNMHLEEVEWIDERNFPGGPLAHLFASQTGALNVAGDVLANLVPTFADSLLVYRVYVIWGTWYMALVPSIALLATLALGILSSIQTAQPDASLWSDGVLNFSVPFFSLSMALNIFLTLLLILRLLYMRHKIQSTVGVQYGRTYTNIATMVLESALPNALVSVVFVVLYAIHNPAANLLLPLQVQTNCFSPVLIILRVVRGRAWTAETVSDLQNRSRLQFGSAYTSTVVDVNRDKDINISMTTFKPTSGSDSQLRSVSGLTV</sequence>
<keyword evidence="1" id="KW-0812">Transmembrane</keyword>
<evidence type="ECO:0000313" key="2">
    <source>
        <dbReference type="EMBL" id="KAK7688206.1"/>
    </source>
</evidence>
<dbReference type="Proteomes" id="UP001385951">
    <property type="component" value="Unassembled WGS sequence"/>
</dbReference>
<keyword evidence="3" id="KW-1185">Reference proteome</keyword>
<comment type="caution">
    <text evidence="2">The sequence shown here is derived from an EMBL/GenBank/DDBJ whole genome shotgun (WGS) entry which is preliminary data.</text>
</comment>
<feature type="transmembrane region" description="Helical" evidence="1">
    <location>
        <begin position="56"/>
        <end position="73"/>
    </location>
</feature>
<gene>
    <name evidence="2" type="ORF">QCA50_008576</name>
</gene>
<feature type="transmembrane region" description="Helical" evidence="1">
    <location>
        <begin position="173"/>
        <end position="197"/>
    </location>
</feature>
<feature type="transmembrane region" description="Helical" evidence="1">
    <location>
        <begin position="127"/>
        <end position="153"/>
    </location>
</feature>
<reference evidence="2 3" key="1">
    <citation type="submission" date="2022-09" db="EMBL/GenBank/DDBJ databases">
        <authorList>
            <person name="Palmer J.M."/>
        </authorList>
    </citation>
    <scope>NUCLEOTIDE SEQUENCE [LARGE SCALE GENOMIC DNA]</scope>
    <source>
        <strain evidence="2 3">DSM 7382</strain>
    </source>
</reference>
<feature type="transmembrane region" description="Helical" evidence="1">
    <location>
        <begin position="20"/>
        <end position="44"/>
    </location>
</feature>
<evidence type="ECO:0000313" key="3">
    <source>
        <dbReference type="Proteomes" id="UP001385951"/>
    </source>
</evidence>
<keyword evidence="1" id="KW-1133">Transmembrane helix</keyword>
<keyword evidence="1" id="KW-0472">Membrane</keyword>
<accession>A0AAW0G4F9</accession>
<organism evidence="2 3">
    <name type="scientific">Cerrena zonata</name>
    <dbReference type="NCBI Taxonomy" id="2478898"/>
    <lineage>
        <taxon>Eukaryota</taxon>
        <taxon>Fungi</taxon>
        <taxon>Dikarya</taxon>
        <taxon>Basidiomycota</taxon>
        <taxon>Agaricomycotina</taxon>
        <taxon>Agaricomycetes</taxon>
        <taxon>Polyporales</taxon>
        <taxon>Cerrenaceae</taxon>
        <taxon>Cerrena</taxon>
    </lineage>
</organism>
<dbReference type="AlphaFoldDB" id="A0AAW0G4F9"/>
<feature type="transmembrane region" description="Helical" evidence="1">
    <location>
        <begin position="218"/>
        <end position="243"/>
    </location>
</feature>
<protein>
    <submittedName>
        <fullName evidence="2">Uncharacterized protein</fullName>
    </submittedName>
</protein>
<evidence type="ECO:0000256" key="1">
    <source>
        <dbReference type="SAM" id="Phobius"/>
    </source>
</evidence>
<dbReference type="EMBL" id="JASBNA010000011">
    <property type="protein sequence ID" value="KAK7688206.1"/>
    <property type="molecule type" value="Genomic_DNA"/>
</dbReference>
<name>A0AAW0G4F9_9APHY</name>